<dbReference type="Pfam" id="PF00144">
    <property type="entry name" value="Beta-lactamase"/>
    <property type="match status" value="1"/>
</dbReference>
<protein>
    <recommendedName>
        <fullName evidence="3">Beta-lactamase-related domain-containing protein</fullName>
    </recommendedName>
</protein>
<evidence type="ECO:0000313" key="4">
    <source>
        <dbReference type="EMBL" id="KAK7757519.1"/>
    </source>
</evidence>
<dbReference type="GO" id="GO:0016787">
    <property type="term" value="F:hydrolase activity"/>
    <property type="evidence" value="ECO:0007669"/>
    <property type="project" value="UniProtKB-KW"/>
</dbReference>
<evidence type="ECO:0000256" key="1">
    <source>
        <dbReference type="ARBA" id="ARBA00009009"/>
    </source>
</evidence>
<comment type="similarity">
    <text evidence="1">Belongs to the class-A beta-lactamase family.</text>
</comment>
<comment type="caution">
    <text evidence="4">The sequence shown here is derived from an EMBL/GenBank/DDBJ whole genome shotgun (WGS) entry which is preliminary data.</text>
</comment>
<dbReference type="InterPro" id="IPR001466">
    <property type="entry name" value="Beta-lactam-related"/>
</dbReference>
<dbReference type="Proteomes" id="UP001320420">
    <property type="component" value="Unassembled WGS sequence"/>
</dbReference>
<evidence type="ECO:0000256" key="2">
    <source>
        <dbReference type="ARBA" id="ARBA00022801"/>
    </source>
</evidence>
<reference evidence="4 5" key="1">
    <citation type="submission" date="2024-02" db="EMBL/GenBank/DDBJ databases">
        <title>De novo assembly and annotation of 12 fungi associated with fruit tree decline syndrome in Ontario, Canada.</title>
        <authorList>
            <person name="Sulman M."/>
            <person name="Ellouze W."/>
            <person name="Ilyukhin E."/>
        </authorList>
    </citation>
    <scope>NUCLEOTIDE SEQUENCE [LARGE SCALE GENOMIC DNA]</scope>
    <source>
        <strain evidence="4 5">M11/M66-122</strain>
    </source>
</reference>
<dbReference type="InterPro" id="IPR050789">
    <property type="entry name" value="Diverse_Enzym_Activities"/>
</dbReference>
<dbReference type="PANTHER" id="PTHR43283:SF17">
    <property type="entry name" value="(LOVD), PUTATIVE (AFU_ORTHOLOGUE AFUA_5G00920)-RELATED"/>
    <property type="match status" value="1"/>
</dbReference>
<keyword evidence="2" id="KW-0378">Hydrolase</keyword>
<evidence type="ECO:0000259" key="3">
    <source>
        <dbReference type="Pfam" id="PF00144"/>
    </source>
</evidence>
<organism evidence="4 5">
    <name type="scientific">Diatrype stigma</name>
    <dbReference type="NCBI Taxonomy" id="117547"/>
    <lineage>
        <taxon>Eukaryota</taxon>
        <taxon>Fungi</taxon>
        <taxon>Dikarya</taxon>
        <taxon>Ascomycota</taxon>
        <taxon>Pezizomycotina</taxon>
        <taxon>Sordariomycetes</taxon>
        <taxon>Xylariomycetidae</taxon>
        <taxon>Xylariales</taxon>
        <taxon>Diatrypaceae</taxon>
        <taxon>Diatrype</taxon>
    </lineage>
</organism>
<gene>
    <name evidence="4" type="ORF">SLS62_000534</name>
</gene>
<sequence>MDSLDELMQAAVNDGTAPGVVVLAKDREGKVDIAKAFSSENGTLYTLDTAMMISSMSKFPTSVAALQLVDQGLITLDEDLSPLLPSLAAQGILTSVADDGAPAVRPRQNPITLRHLLSHSSGVGYHFLDKRLGKVRAWQQKQRESASPPSGTVEESCDLPLLFEPGEGWAYGFGLDWVGPLVEKLAGGVSLEDFMRRNIWEPLGVSSSTFFPDQHPDISARRVPMAFRASDGGPAVEKPGAPSVADGLKVCFGGHGLYASMADCFRIADSLLVNDEKLLRRETVEEMFRPQLTPASRAELRRFMDTSDMQMLFPSPPIDRDYGLGGLLIAEDGHEYFRRGAMMWGGAANLNWFIDRAAGVCGVFGSQVMPPGDAKMRKLINAFQAEVYRRAAKVS</sequence>
<feature type="domain" description="Beta-lactamase-related" evidence="3">
    <location>
        <begin position="4"/>
        <end position="377"/>
    </location>
</feature>
<dbReference type="SUPFAM" id="SSF56601">
    <property type="entry name" value="beta-lactamase/transpeptidase-like"/>
    <property type="match status" value="1"/>
</dbReference>
<accession>A0AAN9YWY6</accession>
<keyword evidence="5" id="KW-1185">Reference proteome</keyword>
<dbReference type="PANTHER" id="PTHR43283">
    <property type="entry name" value="BETA-LACTAMASE-RELATED"/>
    <property type="match status" value="1"/>
</dbReference>
<proteinExistence type="inferred from homology"/>
<dbReference type="EMBL" id="JAKJXP020000002">
    <property type="protein sequence ID" value="KAK7757519.1"/>
    <property type="molecule type" value="Genomic_DNA"/>
</dbReference>
<name>A0AAN9YWY6_9PEZI</name>
<evidence type="ECO:0000313" key="5">
    <source>
        <dbReference type="Proteomes" id="UP001320420"/>
    </source>
</evidence>
<dbReference type="Gene3D" id="3.40.710.10">
    <property type="entry name" value="DD-peptidase/beta-lactamase superfamily"/>
    <property type="match status" value="1"/>
</dbReference>
<dbReference type="AlphaFoldDB" id="A0AAN9YWY6"/>
<dbReference type="InterPro" id="IPR012338">
    <property type="entry name" value="Beta-lactam/transpept-like"/>
</dbReference>